<feature type="region of interest" description="Disordered" evidence="1">
    <location>
        <begin position="16"/>
        <end position="40"/>
    </location>
</feature>
<sequence length="268" mass="28116">MAIYLAFHFSHSGHNGCPTRTRRATTRSGPGGGEAVTPADEGPIRSAVEELAGWLGAISGKPVQVRTPPPAPEEDDVTLWAIELRSRRRTAGTGERHPYRFVIRCLVTAELSVLDRILTAAVVDGRPISPEPLDLGVWAALGTVPRPGLLLEVPAVVAYPRPAVPLVHDPLTLRTADARAVDGTVLGAGDRPLAALRIEAVGSGRSTHTDARGRFRLAGLPADGSLRIRIGGRGRQFVAVVSPVLGEPLVIRCPIGNVPSTSAGGAHA</sequence>
<keyword evidence="3" id="KW-1185">Reference proteome</keyword>
<evidence type="ECO:0000313" key="2">
    <source>
        <dbReference type="EMBL" id="TQS43379.1"/>
    </source>
</evidence>
<dbReference type="OrthoDB" id="7185404at2"/>
<evidence type="ECO:0000256" key="1">
    <source>
        <dbReference type="SAM" id="MobiDB-lite"/>
    </source>
</evidence>
<reference evidence="2 3" key="1">
    <citation type="submission" date="2019-07" db="EMBL/GenBank/DDBJ databases">
        <title>Cryptosporangium phraense sp. nov., isolated from plant litter.</title>
        <authorList>
            <person name="Suriyachadkun C."/>
        </authorList>
    </citation>
    <scope>NUCLEOTIDE SEQUENCE [LARGE SCALE GENOMIC DNA]</scope>
    <source>
        <strain evidence="2 3">A-T 5661</strain>
    </source>
</reference>
<keyword evidence="2" id="KW-0378">Hydrolase</keyword>
<protein>
    <submittedName>
        <fullName evidence="2">Carboxypeptidase regulatory-like domain-containing protein</fullName>
    </submittedName>
</protein>
<dbReference type="SUPFAM" id="SSF49464">
    <property type="entry name" value="Carboxypeptidase regulatory domain-like"/>
    <property type="match status" value="1"/>
</dbReference>
<proteinExistence type="predicted"/>
<name>A0A545APX6_9ACTN</name>
<evidence type="ECO:0000313" key="3">
    <source>
        <dbReference type="Proteomes" id="UP000317982"/>
    </source>
</evidence>
<dbReference type="EMBL" id="VIRS01000013">
    <property type="protein sequence ID" value="TQS43379.1"/>
    <property type="molecule type" value="Genomic_DNA"/>
</dbReference>
<keyword evidence="2" id="KW-0645">Protease</keyword>
<keyword evidence="2" id="KW-0121">Carboxypeptidase</keyword>
<accession>A0A545APX6</accession>
<dbReference type="AlphaFoldDB" id="A0A545APX6"/>
<dbReference type="Pfam" id="PF13620">
    <property type="entry name" value="CarboxypepD_reg"/>
    <property type="match status" value="1"/>
</dbReference>
<organism evidence="2 3">
    <name type="scientific">Cryptosporangium phraense</name>
    <dbReference type="NCBI Taxonomy" id="2593070"/>
    <lineage>
        <taxon>Bacteria</taxon>
        <taxon>Bacillati</taxon>
        <taxon>Actinomycetota</taxon>
        <taxon>Actinomycetes</taxon>
        <taxon>Cryptosporangiales</taxon>
        <taxon>Cryptosporangiaceae</taxon>
        <taxon>Cryptosporangium</taxon>
    </lineage>
</organism>
<comment type="caution">
    <text evidence="2">The sequence shown here is derived from an EMBL/GenBank/DDBJ whole genome shotgun (WGS) entry which is preliminary data.</text>
</comment>
<gene>
    <name evidence="2" type="ORF">FL583_19290</name>
</gene>
<dbReference type="InParanoid" id="A0A545APX6"/>
<dbReference type="InterPro" id="IPR008969">
    <property type="entry name" value="CarboxyPept-like_regulatory"/>
</dbReference>
<dbReference type="GO" id="GO:0004180">
    <property type="term" value="F:carboxypeptidase activity"/>
    <property type="evidence" value="ECO:0007669"/>
    <property type="project" value="UniProtKB-KW"/>
</dbReference>
<dbReference type="Proteomes" id="UP000317982">
    <property type="component" value="Unassembled WGS sequence"/>
</dbReference>